<feature type="chain" id="PRO_5032640296" evidence="2">
    <location>
        <begin position="20"/>
        <end position="77"/>
    </location>
</feature>
<name>A0A833VS85_9POAL</name>
<comment type="caution">
    <text evidence="3">The sequence shown here is derived from an EMBL/GenBank/DDBJ whole genome shotgun (WGS) entry which is preliminary data.</text>
</comment>
<evidence type="ECO:0000313" key="3">
    <source>
        <dbReference type="EMBL" id="KAF3333073.1"/>
    </source>
</evidence>
<protein>
    <submittedName>
        <fullName evidence="3">Uncharacterized protein</fullName>
    </submittedName>
</protein>
<proteinExistence type="predicted"/>
<evidence type="ECO:0000256" key="1">
    <source>
        <dbReference type="SAM" id="MobiDB-lite"/>
    </source>
</evidence>
<feature type="compositionally biased region" description="Low complexity" evidence="1">
    <location>
        <begin position="47"/>
        <end position="57"/>
    </location>
</feature>
<keyword evidence="2" id="KW-0732">Signal</keyword>
<feature type="region of interest" description="Disordered" evidence="1">
    <location>
        <begin position="36"/>
        <end position="77"/>
    </location>
</feature>
<sequence>MVLVVILVLASISMQNADGARPLSAASGLVHVSGFEVPQSKGNNPPSRSSDCSASRSGINCPPTPGHPKMTVGQGNK</sequence>
<gene>
    <name evidence="3" type="ORF">FCM35_KLT02650</name>
</gene>
<reference evidence="3" key="1">
    <citation type="submission" date="2020-01" db="EMBL/GenBank/DDBJ databases">
        <title>Genome sequence of Kobresia littledalei, the first chromosome-level genome in the family Cyperaceae.</title>
        <authorList>
            <person name="Qu G."/>
        </authorList>
    </citation>
    <scope>NUCLEOTIDE SEQUENCE</scope>
    <source>
        <strain evidence="3">C.B.Clarke</strain>
        <tissue evidence="3">Leaf</tissue>
    </source>
</reference>
<accession>A0A833VS85</accession>
<organism evidence="3 4">
    <name type="scientific">Carex littledalei</name>
    <dbReference type="NCBI Taxonomy" id="544730"/>
    <lineage>
        <taxon>Eukaryota</taxon>
        <taxon>Viridiplantae</taxon>
        <taxon>Streptophyta</taxon>
        <taxon>Embryophyta</taxon>
        <taxon>Tracheophyta</taxon>
        <taxon>Spermatophyta</taxon>
        <taxon>Magnoliopsida</taxon>
        <taxon>Liliopsida</taxon>
        <taxon>Poales</taxon>
        <taxon>Cyperaceae</taxon>
        <taxon>Cyperoideae</taxon>
        <taxon>Cariceae</taxon>
        <taxon>Carex</taxon>
        <taxon>Carex subgen. Euthyceras</taxon>
    </lineage>
</organism>
<dbReference type="EMBL" id="SWLB01000011">
    <property type="protein sequence ID" value="KAF3333073.1"/>
    <property type="molecule type" value="Genomic_DNA"/>
</dbReference>
<evidence type="ECO:0000256" key="2">
    <source>
        <dbReference type="SAM" id="SignalP"/>
    </source>
</evidence>
<dbReference type="AlphaFoldDB" id="A0A833VS85"/>
<feature type="signal peptide" evidence="2">
    <location>
        <begin position="1"/>
        <end position="19"/>
    </location>
</feature>
<keyword evidence="4" id="KW-1185">Reference proteome</keyword>
<dbReference type="Proteomes" id="UP000623129">
    <property type="component" value="Unassembled WGS sequence"/>
</dbReference>
<evidence type="ECO:0000313" key="4">
    <source>
        <dbReference type="Proteomes" id="UP000623129"/>
    </source>
</evidence>